<dbReference type="AlphaFoldDB" id="A0AAV7TLE6"/>
<gene>
    <name evidence="2" type="ORF">NDU88_002514</name>
</gene>
<feature type="compositionally biased region" description="Polar residues" evidence="1">
    <location>
        <begin position="32"/>
        <end position="53"/>
    </location>
</feature>
<reference evidence="2" key="1">
    <citation type="journal article" date="2022" name="bioRxiv">
        <title>Sequencing and chromosome-scale assembly of the giantPleurodeles waltlgenome.</title>
        <authorList>
            <person name="Brown T."/>
            <person name="Elewa A."/>
            <person name="Iarovenko S."/>
            <person name="Subramanian E."/>
            <person name="Araus A.J."/>
            <person name="Petzold A."/>
            <person name="Susuki M."/>
            <person name="Suzuki K.-i.T."/>
            <person name="Hayashi T."/>
            <person name="Toyoda A."/>
            <person name="Oliveira C."/>
            <person name="Osipova E."/>
            <person name="Leigh N.D."/>
            <person name="Simon A."/>
            <person name="Yun M.H."/>
        </authorList>
    </citation>
    <scope>NUCLEOTIDE SEQUENCE</scope>
    <source>
        <strain evidence="2">20211129_DDA</strain>
        <tissue evidence="2">Liver</tissue>
    </source>
</reference>
<feature type="compositionally biased region" description="Basic and acidic residues" evidence="1">
    <location>
        <begin position="71"/>
        <end position="92"/>
    </location>
</feature>
<feature type="region of interest" description="Disordered" evidence="1">
    <location>
        <begin position="1"/>
        <end position="98"/>
    </location>
</feature>
<protein>
    <submittedName>
        <fullName evidence="2">Uncharacterized protein</fullName>
    </submittedName>
</protein>
<evidence type="ECO:0000313" key="2">
    <source>
        <dbReference type="EMBL" id="KAJ1177253.1"/>
    </source>
</evidence>
<accession>A0AAV7TLE6</accession>
<dbReference type="Proteomes" id="UP001066276">
    <property type="component" value="Chromosome 3_2"/>
</dbReference>
<evidence type="ECO:0000313" key="3">
    <source>
        <dbReference type="Proteomes" id="UP001066276"/>
    </source>
</evidence>
<evidence type="ECO:0000256" key="1">
    <source>
        <dbReference type="SAM" id="MobiDB-lite"/>
    </source>
</evidence>
<comment type="caution">
    <text evidence="2">The sequence shown here is derived from an EMBL/GenBank/DDBJ whole genome shotgun (WGS) entry which is preliminary data.</text>
</comment>
<feature type="compositionally biased region" description="Basic residues" evidence="1">
    <location>
        <begin position="8"/>
        <end position="23"/>
    </location>
</feature>
<proteinExistence type="predicted"/>
<keyword evidence="3" id="KW-1185">Reference proteome</keyword>
<sequence>MPTSAAVSRRRPVVPLGHRRHRDSRPGCPLGGNQSADTSGNDRQQQPLRTFTSIEKDGEDDDGATEAGGESGKEEQDGEEHMKEEDECRGRDGATGSAGAVRWRFFPVGRQGYPKTASTEKSAEGQEAVCPYAGHTLGRAWPLQVRD</sequence>
<name>A0AAV7TLE6_PLEWA</name>
<dbReference type="EMBL" id="JANPWB010000006">
    <property type="protein sequence ID" value="KAJ1177253.1"/>
    <property type="molecule type" value="Genomic_DNA"/>
</dbReference>
<organism evidence="2 3">
    <name type="scientific">Pleurodeles waltl</name>
    <name type="common">Iberian ribbed newt</name>
    <dbReference type="NCBI Taxonomy" id="8319"/>
    <lineage>
        <taxon>Eukaryota</taxon>
        <taxon>Metazoa</taxon>
        <taxon>Chordata</taxon>
        <taxon>Craniata</taxon>
        <taxon>Vertebrata</taxon>
        <taxon>Euteleostomi</taxon>
        <taxon>Amphibia</taxon>
        <taxon>Batrachia</taxon>
        <taxon>Caudata</taxon>
        <taxon>Salamandroidea</taxon>
        <taxon>Salamandridae</taxon>
        <taxon>Pleurodelinae</taxon>
        <taxon>Pleurodeles</taxon>
    </lineage>
</organism>